<protein>
    <submittedName>
        <fullName evidence="1">Uncharacterized protein</fullName>
    </submittedName>
</protein>
<dbReference type="EMBL" id="GBXM01051167">
    <property type="protein sequence ID" value="JAH57410.1"/>
    <property type="molecule type" value="Transcribed_RNA"/>
</dbReference>
<organism evidence="1">
    <name type="scientific">Anguilla anguilla</name>
    <name type="common">European freshwater eel</name>
    <name type="synonym">Muraena anguilla</name>
    <dbReference type="NCBI Taxonomy" id="7936"/>
    <lineage>
        <taxon>Eukaryota</taxon>
        <taxon>Metazoa</taxon>
        <taxon>Chordata</taxon>
        <taxon>Craniata</taxon>
        <taxon>Vertebrata</taxon>
        <taxon>Euteleostomi</taxon>
        <taxon>Actinopterygii</taxon>
        <taxon>Neopterygii</taxon>
        <taxon>Teleostei</taxon>
        <taxon>Anguilliformes</taxon>
        <taxon>Anguillidae</taxon>
        <taxon>Anguilla</taxon>
    </lineage>
</organism>
<reference evidence="1" key="1">
    <citation type="submission" date="2014-11" db="EMBL/GenBank/DDBJ databases">
        <authorList>
            <person name="Amaro Gonzalez C."/>
        </authorList>
    </citation>
    <scope>NUCLEOTIDE SEQUENCE</scope>
</reference>
<dbReference type="AlphaFoldDB" id="A0A0E9TWX2"/>
<evidence type="ECO:0000313" key="1">
    <source>
        <dbReference type="EMBL" id="JAH57410.1"/>
    </source>
</evidence>
<name>A0A0E9TWX2_ANGAN</name>
<accession>A0A0E9TWX2</accession>
<sequence length="36" mass="4117">MAFNSVHNAFVWCKSIIPKNLVEVSIAQTTCEFYPK</sequence>
<proteinExistence type="predicted"/>
<reference evidence="1" key="2">
    <citation type="journal article" date="2015" name="Fish Shellfish Immunol.">
        <title>Early steps in the European eel (Anguilla anguilla)-Vibrio vulnificus interaction in the gills: Role of the RtxA13 toxin.</title>
        <authorList>
            <person name="Callol A."/>
            <person name="Pajuelo D."/>
            <person name="Ebbesson L."/>
            <person name="Teles M."/>
            <person name="MacKenzie S."/>
            <person name="Amaro C."/>
        </authorList>
    </citation>
    <scope>NUCLEOTIDE SEQUENCE</scope>
</reference>